<dbReference type="Gene3D" id="3.40.1030.10">
    <property type="entry name" value="Nucleoside phosphorylase/phosphoribosyltransferase catalytic domain"/>
    <property type="match status" value="1"/>
</dbReference>
<name>A0ABS3JJ32_9BACT</name>
<comment type="caution">
    <text evidence="3">The sequence shown here is derived from an EMBL/GenBank/DDBJ whole genome shotgun (WGS) entry which is preliminary data.</text>
</comment>
<keyword evidence="1 3" id="KW-0328">Glycosyltransferase</keyword>
<accession>A0ABS3JJ32</accession>
<keyword evidence="4" id="KW-1185">Reference proteome</keyword>
<dbReference type="RefSeq" id="WP_207329965.1">
    <property type="nucleotide sequence ID" value="NZ_JAFMYW010000004.1"/>
</dbReference>
<gene>
    <name evidence="3" type="ORF">J2I46_15595</name>
</gene>
<proteinExistence type="predicted"/>
<dbReference type="InterPro" id="IPR036320">
    <property type="entry name" value="Glycosyl_Trfase_fam3_N_dom_sf"/>
</dbReference>
<evidence type="ECO:0000256" key="2">
    <source>
        <dbReference type="ARBA" id="ARBA00022679"/>
    </source>
</evidence>
<evidence type="ECO:0000313" key="4">
    <source>
        <dbReference type="Proteomes" id="UP000664628"/>
    </source>
</evidence>
<evidence type="ECO:0000256" key="1">
    <source>
        <dbReference type="ARBA" id="ARBA00022676"/>
    </source>
</evidence>
<dbReference type="Proteomes" id="UP000664628">
    <property type="component" value="Unassembled WGS sequence"/>
</dbReference>
<keyword evidence="2" id="KW-0808">Transferase</keyword>
<dbReference type="EMBL" id="JAFMYW010000004">
    <property type="protein sequence ID" value="MBO0950020.1"/>
    <property type="molecule type" value="Genomic_DNA"/>
</dbReference>
<dbReference type="SUPFAM" id="SSF52418">
    <property type="entry name" value="Nucleoside phosphorylase/phosphoribosyltransferase catalytic domain"/>
    <property type="match status" value="1"/>
</dbReference>
<protein>
    <submittedName>
        <fullName evidence="3">Anthranilate phosphoribosyltransferase</fullName>
    </submittedName>
</protein>
<reference evidence="3 4" key="1">
    <citation type="submission" date="2021-03" db="EMBL/GenBank/DDBJ databases">
        <title>Fibrella sp. HMF5405 genome sequencing and assembly.</title>
        <authorList>
            <person name="Kang H."/>
            <person name="Kim H."/>
            <person name="Bae S."/>
            <person name="Joh K."/>
        </authorList>
    </citation>
    <scope>NUCLEOTIDE SEQUENCE [LARGE SCALE GENOMIC DNA]</scope>
    <source>
        <strain evidence="3 4">HMF5405</strain>
    </source>
</reference>
<sequence>MTTAGSIDVLPGETPLGRAIKLIGIGKYGSKPMPPELIAECRASLLSGTAHPLQVGAFIGALLTKGLTDDERTLETCFGRDAFSHPTFLVNKLCPELPVNLLPIATKLLRGQHLQVSEARQLGDYLFGDFDPNQDCETFRGLAASIMRVRHETNDEYQGLYQAVMETLAPRFHDDEPIGPTRPIVQLAEPFDGAEHSYLITPILANFFQERGYGALSMVGRTPGPKYTLNAHDLYMHMNCEFVFSLPEFSVQPPSGYGWVLDQKALSPSLNRWVDRRRILLKRPFLSTLEKVLNPARARILVTSVFHITYQMKMAELALMAGFDAAIVLKRGLEGSLAPSTARATGVLCAVRTPENHLFYQHFDADRPAFAQFKTDVDDEVANPQATENARLVKTYLASQQTGNDDFDNRVRFALALYSRGLDWIEGQLG</sequence>
<dbReference type="InterPro" id="IPR035902">
    <property type="entry name" value="Nuc_phospho_transferase"/>
</dbReference>
<dbReference type="GO" id="GO:0016757">
    <property type="term" value="F:glycosyltransferase activity"/>
    <property type="evidence" value="ECO:0007669"/>
    <property type="project" value="UniProtKB-KW"/>
</dbReference>
<dbReference type="SUPFAM" id="SSF47648">
    <property type="entry name" value="Nucleoside phosphorylase/phosphoribosyltransferase N-terminal domain"/>
    <property type="match status" value="1"/>
</dbReference>
<evidence type="ECO:0000313" key="3">
    <source>
        <dbReference type="EMBL" id="MBO0950020.1"/>
    </source>
</evidence>
<organism evidence="3 4">
    <name type="scientific">Fibrella forsythiae</name>
    <dbReference type="NCBI Taxonomy" id="2817061"/>
    <lineage>
        <taxon>Bacteria</taxon>
        <taxon>Pseudomonadati</taxon>
        <taxon>Bacteroidota</taxon>
        <taxon>Cytophagia</taxon>
        <taxon>Cytophagales</taxon>
        <taxon>Spirosomataceae</taxon>
        <taxon>Fibrella</taxon>
    </lineage>
</organism>